<evidence type="ECO:0000256" key="1">
    <source>
        <dbReference type="SAM" id="Phobius"/>
    </source>
</evidence>
<keyword evidence="1" id="KW-1133">Transmembrane helix</keyword>
<evidence type="ECO:0000313" key="3">
    <source>
        <dbReference type="Proteomes" id="UP000037712"/>
    </source>
</evidence>
<evidence type="ECO:0000313" key="2">
    <source>
        <dbReference type="EMBL" id="KOS56897.1"/>
    </source>
</evidence>
<dbReference type="PATRIC" id="fig|1441923.3.peg.1502"/>
<organism evidence="2 3">
    <name type="scientific">Rhodococcus rhodochrous KG-21</name>
    <dbReference type="NCBI Taxonomy" id="1441923"/>
    <lineage>
        <taxon>Bacteria</taxon>
        <taxon>Bacillati</taxon>
        <taxon>Actinomycetota</taxon>
        <taxon>Actinomycetes</taxon>
        <taxon>Mycobacteriales</taxon>
        <taxon>Nocardiaceae</taxon>
        <taxon>Rhodococcus</taxon>
    </lineage>
</organism>
<dbReference type="RefSeq" id="WP_054371932.1">
    <property type="nucleotide sequence ID" value="NZ_AZYO01000011.1"/>
</dbReference>
<protein>
    <submittedName>
        <fullName evidence="2">Membrane protein</fullName>
    </submittedName>
</protein>
<comment type="caution">
    <text evidence="2">The sequence shown here is derived from an EMBL/GenBank/DDBJ whole genome shotgun (WGS) entry which is preliminary data.</text>
</comment>
<sequence>MRRRKTDEQIAQERRKRRNIAIGCTAGAVVVVGMGVWLAYEGLQAKSSLDQAREYATSSKNALLAGDTETALRTAGDADKYAKQAQDSTHSLPWSIAAAIPWLGSPFASSQQMSDIVTGLTSDVLVPAVDAGSAVSPDQLILDGARINLAALRDAAPVLETTAAAAAELDARAQDIDSTYLGLIDDARVQLQDQTGELSGLLNNTSLAAEIAPAMLGADGPRSYFIGFQTNAEARGTGGLLGGFGIVRAADGAVRVDDLSRRDFTGPFQPINLGPDFQRTYGHSQPTTRAVNSNVSSHFPYAAQIWQSLWQQETGERVDGALATDPVALSYLLEVVGPVTLPNGEKINAANVVELTESTAYSRFGDDQAARKQYLEQVASSVVQTMTRSTSRPTDLLQAMGRAVGEGRLAVWSSRPDEQAVLARTPLGHTVPDDPGPYAGVVINNLGGNKLDYYLRREIEYTAGACEGTTRNSTVTVRLTNDLPDGTFTHYVAGMFDNPIAAPFGTNLTDLSLLATEGARLEEVTVNGRAAMNFTGKELGHPVYSVQFPIHRGETVEVVYELTEPAIPGDARVPIQPLVDTPIVYVDVPTCE</sequence>
<name>A0A0M9WPP8_RHORH</name>
<reference evidence="3" key="2">
    <citation type="submission" date="2015-01" db="EMBL/GenBank/DDBJ databases">
        <title>Draft genome sequence of potential hydrocarbon metabolising strain of Rhodococcus rhodochrous.</title>
        <authorList>
            <person name="Aggarwal R.K."/>
            <person name="Dawar C."/>
        </authorList>
    </citation>
    <scope>NUCLEOTIDE SEQUENCE [LARGE SCALE GENOMIC DNA]</scope>
    <source>
        <strain evidence="3">KG-21</strain>
    </source>
</reference>
<dbReference type="Pfam" id="PF13196">
    <property type="entry name" value="DUF4012"/>
    <property type="match status" value="1"/>
</dbReference>
<gene>
    <name evidence="2" type="ORF">Z051_06835</name>
</gene>
<keyword evidence="1" id="KW-0472">Membrane</keyword>
<keyword evidence="1" id="KW-0812">Transmembrane</keyword>
<feature type="transmembrane region" description="Helical" evidence="1">
    <location>
        <begin position="20"/>
        <end position="40"/>
    </location>
</feature>
<dbReference type="AlphaFoldDB" id="A0A0M9WPP8"/>
<accession>A0A0M9WPP8</accession>
<dbReference type="InterPro" id="IPR025101">
    <property type="entry name" value="DUF4012"/>
</dbReference>
<dbReference type="EMBL" id="AZYO01000011">
    <property type="protein sequence ID" value="KOS56897.1"/>
    <property type="molecule type" value="Genomic_DNA"/>
</dbReference>
<dbReference type="Proteomes" id="UP000037712">
    <property type="component" value="Unassembled WGS sequence"/>
</dbReference>
<proteinExistence type="predicted"/>
<reference evidence="2 3" key="1">
    <citation type="journal article" date="2015" name="Genome Announc.">
        <title>Draft Genome Sequence of Rhodococcus rhodochrous Strain KG-21, a Soil Isolate from Oil Fields of Krishna-Godavari Basin, India.</title>
        <authorList>
            <person name="Dawar C."/>
            <person name="Aggarwal R.K."/>
        </authorList>
    </citation>
    <scope>NUCLEOTIDE SEQUENCE [LARGE SCALE GENOMIC DNA]</scope>
    <source>
        <strain evidence="2 3">KG-21</strain>
    </source>
</reference>